<dbReference type="VEuPathDB" id="ToxoDB:TGDOM2_270277"/>
<gene>
    <name evidence="1" type="ORF">TGDOM2_270277</name>
</gene>
<organism evidence="1 2">
    <name type="scientific">Toxoplasma gondii GAB2-2007-GAL-DOM2</name>
    <dbReference type="NCBI Taxonomy" id="1130820"/>
    <lineage>
        <taxon>Eukaryota</taxon>
        <taxon>Sar</taxon>
        <taxon>Alveolata</taxon>
        <taxon>Apicomplexa</taxon>
        <taxon>Conoidasida</taxon>
        <taxon>Coccidia</taxon>
        <taxon>Eucoccidiorida</taxon>
        <taxon>Eimeriorina</taxon>
        <taxon>Sarcocystidae</taxon>
        <taxon>Toxoplasma</taxon>
    </lineage>
</organism>
<evidence type="ECO:0000313" key="2">
    <source>
        <dbReference type="Proteomes" id="UP000028837"/>
    </source>
</evidence>
<dbReference type="AlphaFoldDB" id="A0A086KH65"/>
<name>A0A086KH65_TOXGO</name>
<dbReference type="Proteomes" id="UP000028837">
    <property type="component" value="Unassembled WGS sequence"/>
</dbReference>
<proteinExistence type="predicted"/>
<dbReference type="EMBL" id="AHZU02000489">
    <property type="protein sequence ID" value="KFG43733.1"/>
    <property type="molecule type" value="Genomic_DNA"/>
</dbReference>
<evidence type="ECO:0000313" key="1">
    <source>
        <dbReference type="EMBL" id="KFG43733.1"/>
    </source>
</evidence>
<comment type="caution">
    <text evidence="1">The sequence shown here is derived from an EMBL/GenBank/DDBJ whole genome shotgun (WGS) entry which is preliminary data.</text>
</comment>
<sequence>MFPASNKEYCFSASSQLKFKSRSIACDGSTRIMAVDSKREWAQLCWSGLKRARESGSTDLLLALKEIRLLLSAEPQQCQMIDLQVVEELLAIAREGTTEPRTDKTVAALLVMLEGLEDKQLTECFSFPSIILLYTVV</sequence>
<dbReference type="OrthoDB" id="10445660at2759"/>
<protein>
    <submittedName>
        <fullName evidence="1">Uncharacterized protein</fullName>
    </submittedName>
</protein>
<reference evidence="1 2" key="1">
    <citation type="submission" date="2014-02" db="EMBL/GenBank/DDBJ databases">
        <authorList>
            <person name="Sibley D."/>
            <person name="Venepally P."/>
            <person name="Karamycheva S."/>
            <person name="Hadjithomas M."/>
            <person name="Khan A."/>
            <person name="Brunk B."/>
            <person name="Roos D."/>
            <person name="Caler E."/>
            <person name="Lorenzi H."/>
        </authorList>
    </citation>
    <scope>NUCLEOTIDE SEQUENCE [LARGE SCALE GENOMIC DNA]</scope>
    <source>
        <strain evidence="1 2">GAB2-2007-GAL-DOM2</strain>
    </source>
</reference>
<accession>A0A086KH65</accession>